<dbReference type="InterPro" id="IPR003599">
    <property type="entry name" value="Ig_sub"/>
</dbReference>
<evidence type="ECO:0000313" key="10">
    <source>
        <dbReference type="Proteomes" id="UP000694416"/>
    </source>
</evidence>
<dbReference type="SMART" id="SM00409">
    <property type="entry name" value="IG"/>
    <property type="match status" value="1"/>
</dbReference>
<reference evidence="9" key="2">
    <citation type="submission" date="2025-09" db="UniProtKB">
        <authorList>
            <consortium name="Ensembl"/>
        </authorList>
    </citation>
    <scope>IDENTIFICATION</scope>
</reference>
<sequence>MWLPWALLLLWVPGCFPLRGPGTVYGPVGGSLSVQCSYDEEHKTLNKYWCRPPRLLRCDKIVETKEPAGKMNGRVSIRDSPENLSFTVTLESLTEEDAGTYWCGVDTPWLQDLRDPYVQVEVSVFTASTSTPPTSITAARTSAITTVFPFVSSTSLFAVSATHSTSNREENEEVVSSQLPLLLSLLALLLLLLMGASLLAWRMFQKWIKAGEHSELSQNPKQAAEQSELHYANLELLSWPLQEEPAPPREVQVEYSTVVFVCDPLWVNPWAQPPSTGITGWGLPPWVMTHLLVGEFKQKLGVPWQRGSGDAPPPGKNFTMPRWCLILTPTG</sequence>
<gene>
    <name evidence="9" type="primary">CD300A</name>
</gene>
<feature type="transmembrane region" description="Helical" evidence="6">
    <location>
        <begin position="181"/>
        <end position="201"/>
    </location>
</feature>
<feature type="chain" id="PRO_5034633933" evidence="7">
    <location>
        <begin position="18"/>
        <end position="331"/>
    </location>
</feature>
<evidence type="ECO:0000256" key="1">
    <source>
        <dbReference type="ARBA" id="ARBA00004370"/>
    </source>
</evidence>
<dbReference type="Ensembl" id="ENSPTET00000001309.1">
    <property type="protein sequence ID" value="ENSPTEP00000000880.1"/>
    <property type="gene ID" value="ENSPTEG00000000985.1"/>
</dbReference>
<evidence type="ECO:0000313" key="9">
    <source>
        <dbReference type="Ensembl" id="ENSPTEP00000000880.1"/>
    </source>
</evidence>
<keyword evidence="4 6" id="KW-0472">Membrane</keyword>
<evidence type="ECO:0000256" key="4">
    <source>
        <dbReference type="ARBA" id="ARBA00023136"/>
    </source>
</evidence>
<dbReference type="InterPro" id="IPR013783">
    <property type="entry name" value="Ig-like_fold"/>
</dbReference>
<keyword evidence="6" id="KW-1133">Transmembrane helix</keyword>
<evidence type="ECO:0000256" key="6">
    <source>
        <dbReference type="SAM" id="Phobius"/>
    </source>
</evidence>
<dbReference type="CDD" id="cd05716">
    <property type="entry name" value="IgV_pIgR_like"/>
    <property type="match status" value="1"/>
</dbReference>
<evidence type="ECO:0000256" key="2">
    <source>
        <dbReference type="ARBA" id="ARBA00022692"/>
    </source>
</evidence>
<dbReference type="Proteomes" id="UP000694416">
    <property type="component" value="Unplaced"/>
</dbReference>
<accession>A0A8C9GCD3</accession>
<protein>
    <submittedName>
        <fullName evidence="9">CD300a molecule</fullName>
    </submittedName>
</protein>
<dbReference type="InterPro" id="IPR013106">
    <property type="entry name" value="Ig_V-set"/>
</dbReference>
<feature type="signal peptide" evidence="7">
    <location>
        <begin position="1"/>
        <end position="17"/>
    </location>
</feature>
<dbReference type="FunFam" id="2.60.40.10:FF:000370">
    <property type="entry name" value="CMRF35-like molecule 1"/>
    <property type="match status" value="1"/>
</dbReference>
<dbReference type="PROSITE" id="PS50835">
    <property type="entry name" value="IG_LIKE"/>
    <property type="match status" value="1"/>
</dbReference>
<dbReference type="SUPFAM" id="SSF48726">
    <property type="entry name" value="Immunoglobulin"/>
    <property type="match status" value="1"/>
</dbReference>
<keyword evidence="5" id="KW-1015">Disulfide bond</keyword>
<dbReference type="Pfam" id="PF15330">
    <property type="entry name" value="SIT"/>
    <property type="match status" value="1"/>
</dbReference>
<keyword evidence="2 6" id="KW-0812">Transmembrane</keyword>
<evidence type="ECO:0000256" key="5">
    <source>
        <dbReference type="ARBA" id="ARBA00023157"/>
    </source>
</evidence>
<dbReference type="PANTHER" id="PTHR11860:SF87">
    <property type="entry name" value="CMRF35-LIKE MOLECULE 8"/>
    <property type="match status" value="1"/>
</dbReference>
<dbReference type="InterPro" id="IPR007110">
    <property type="entry name" value="Ig-like_dom"/>
</dbReference>
<evidence type="ECO:0000259" key="8">
    <source>
        <dbReference type="PROSITE" id="PS50835"/>
    </source>
</evidence>
<dbReference type="Pfam" id="PF07686">
    <property type="entry name" value="V-set"/>
    <property type="match status" value="1"/>
</dbReference>
<organism evidence="9 10">
    <name type="scientific">Piliocolobus tephrosceles</name>
    <name type="common">Ugandan red Colobus</name>
    <dbReference type="NCBI Taxonomy" id="591936"/>
    <lineage>
        <taxon>Eukaryota</taxon>
        <taxon>Metazoa</taxon>
        <taxon>Chordata</taxon>
        <taxon>Craniata</taxon>
        <taxon>Vertebrata</taxon>
        <taxon>Euteleostomi</taxon>
        <taxon>Mammalia</taxon>
        <taxon>Eutheria</taxon>
        <taxon>Euarchontoglires</taxon>
        <taxon>Primates</taxon>
        <taxon>Haplorrhini</taxon>
        <taxon>Catarrhini</taxon>
        <taxon>Cercopithecidae</taxon>
        <taxon>Colobinae</taxon>
        <taxon>Piliocolobus</taxon>
    </lineage>
</organism>
<evidence type="ECO:0000256" key="7">
    <source>
        <dbReference type="SAM" id="SignalP"/>
    </source>
</evidence>
<keyword evidence="10" id="KW-1185">Reference proteome</keyword>
<keyword evidence="3 7" id="KW-0732">Signal</keyword>
<reference evidence="9" key="1">
    <citation type="submission" date="2025-08" db="UniProtKB">
        <authorList>
            <consortium name="Ensembl"/>
        </authorList>
    </citation>
    <scope>IDENTIFICATION</scope>
</reference>
<dbReference type="InterPro" id="IPR050671">
    <property type="entry name" value="CD300_family_receptors"/>
</dbReference>
<dbReference type="PANTHER" id="PTHR11860">
    <property type="entry name" value="POLYMERIC-IMMUNOGLOBULIN RECEPTOR"/>
    <property type="match status" value="1"/>
</dbReference>
<name>A0A8C9GCD3_9PRIM</name>
<dbReference type="Gene3D" id="2.60.40.10">
    <property type="entry name" value="Immunoglobulins"/>
    <property type="match status" value="1"/>
</dbReference>
<comment type="subcellular location">
    <subcellularLocation>
        <location evidence="1">Membrane</location>
    </subcellularLocation>
</comment>
<proteinExistence type="predicted"/>
<feature type="domain" description="Ig-like" evidence="8">
    <location>
        <begin position="13"/>
        <end position="123"/>
    </location>
</feature>
<dbReference type="GO" id="GO:0005886">
    <property type="term" value="C:plasma membrane"/>
    <property type="evidence" value="ECO:0007669"/>
    <property type="project" value="TreeGrafter"/>
</dbReference>
<evidence type="ECO:0000256" key="3">
    <source>
        <dbReference type="ARBA" id="ARBA00022729"/>
    </source>
</evidence>
<dbReference type="GO" id="GO:0004888">
    <property type="term" value="F:transmembrane signaling receptor activity"/>
    <property type="evidence" value="ECO:0007669"/>
    <property type="project" value="TreeGrafter"/>
</dbReference>
<dbReference type="AlphaFoldDB" id="A0A8C9GCD3"/>
<dbReference type="InterPro" id="IPR036179">
    <property type="entry name" value="Ig-like_dom_sf"/>
</dbReference>